<dbReference type="GO" id="GO:0070652">
    <property type="term" value="C:HAUS complex"/>
    <property type="evidence" value="ECO:0007669"/>
    <property type="project" value="InterPro"/>
</dbReference>
<protein>
    <submittedName>
        <fullName evidence="2">3246_t:CDS:1</fullName>
    </submittedName>
</protein>
<dbReference type="AlphaFoldDB" id="A0A9N8Z6T0"/>
<dbReference type="InterPro" id="IPR029131">
    <property type="entry name" value="HAUS5"/>
</dbReference>
<dbReference type="GO" id="GO:0051225">
    <property type="term" value="P:spindle assembly"/>
    <property type="evidence" value="ECO:0007669"/>
    <property type="project" value="InterPro"/>
</dbReference>
<accession>A0A9N8Z6T0</accession>
<evidence type="ECO:0000313" key="2">
    <source>
        <dbReference type="EMBL" id="CAG8473051.1"/>
    </source>
</evidence>
<dbReference type="PANTHER" id="PTHR28588">
    <property type="entry name" value="HAUS AUGMIN-LIKE COMPLEX SUBUNIT 5"/>
    <property type="match status" value="1"/>
</dbReference>
<reference evidence="2" key="1">
    <citation type="submission" date="2021-06" db="EMBL/GenBank/DDBJ databases">
        <authorList>
            <person name="Kallberg Y."/>
            <person name="Tangrot J."/>
            <person name="Rosling A."/>
        </authorList>
    </citation>
    <scope>NUCLEOTIDE SEQUENCE</scope>
    <source>
        <strain evidence="2">87-6 pot B 2015</strain>
    </source>
</reference>
<organism evidence="2 3">
    <name type="scientific">Funneliformis mosseae</name>
    <name type="common">Endomycorrhizal fungus</name>
    <name type="synonym">Glomus mosseae</name>
    <dbReference type="NCBI Taxonomy" id="27381"/>
    <lineage>
        <taxon>Eukaryota</taxon>
        <taxon>Fungi</taxon>
        <taxon>Fungi incertae sedis</taxon>
        <taxon>Mucoromycota</taxon>
        <taxon>Glomeromycotina</taxon>
        <taxon>Glomeromycetes</taxon>
        <taxon>Glomerales</taxon>
        <taxon>Glomeraceae</taxon>
        <taxon>Funneliformis</taxon>
    </lineage>
</organism>
<feature type="coiled-coil region" evidence="1">
    <location>
        <begin position="102"/>
        <end position="157"/>
    </location>
</feature>
<dbReference type="EMBL" id="CAJVPP010000351">
    <property type="protein sequence ID" value="CAG8473051.1"/>
    <property type="molecule type" value="Genomic_DNA"/>
</dbReference>
<dbReference type="PANTHER" id="PTHR28588:SF1">
    <property type="entry name" value="HAUS AUGMIN-LIKE COMPLEX SUBUNIT 5"/>
    <property type="match status" value="1"/>
</dbReference>
<comment type="caution">
    <text evidence="2">The sequence shown here is derived from an EMBL/GenBank/DDBJ whole genome shotgun (WGS) entry which is preliminary data.</text>
</comment>
<proteinExistence type="predicted"/>
<keyword evidence="1" id="KW-0175">Coiled coil</keyword>
<keyword evidence="3" id="KW-1185">Reference proteome</keyword>
<gene>
    <name evidence="2" type="ORF">FMOSSE_LOCUS2613</name>
</gene>
<dbReference type="Proteomes" id="UP000789375">
    <property type="component" value="Unassembled WGS sequence"/>
</dbReference>
<evidence type="ECO:0000313" key="3">
    <source>
        <dbReference type="Proteomes" id="UP000789375"/>
    </source>
</evidence>
<dbReference type="Pfam" id="PF14817">
    <property type="entry name" value="HAUS5"/>
    <property type="match status" value="1"/>
</dbReference>
<evidence type="ECO:0000256" key="1">
    <source>
        <dbReference type="SAM" id="Coils"/>
    </source>
</evidence>
<sequence length="617" mass="72205">MSSTRLFQSKYAKDKQKQIDNSTNSQAVYLWLTNELGYRLGHSTSIIDDAISDKEITREDVQKLCKNEFIPIFKFLMERVRPTKQVVQIRNEYLADQQLKVKSHHENRKVKLEKRLSQINTNIKDEEEQIERLISRIADIEFQIRNVQGELREKKNKIYTKETFRENCKSFAIIENEYRNLLEEHKRKFRMKDDISMTQKGSETTLTIRIKKVCEKLRSFGENIAMSKEVVDENTKKDIRFLIEEMLSTFPPKLLLKSVASVMKSASKDLMCSYTDKFVEKSDTSVEDSIQKVQRLLQQCRENHVEKFIETEAILNDIFKLKEKIQQEIKPIKAYSEKKYMHIPMEDCRQVLNSNAALEANQAALKMVVSFADMLESQNQNLVVSRDELSTLFDLVNGYKSDIEEKQKTIQRLNYLNQLTRTNCIGKAEEISGFLQEKLFPFANHIETLGKNLDNMMMKENEKFKILNLRSAKQIKLHNDFRAISTLDIHRALDDNFVYNIKDLIHCPKYMSADRIFMTLSDLKREGIRWSSVIRDAVTTFDKNASFMQVTNSMQQAAETLKGLLDKQGHGFLSKEITRLKQEIDTIDKAEIIFQEIHDILEEREKILNGQIGNRIK</sequence>
<name>A0A9N8Z6T0_FUNMO</name>